<dbReference type="Proteomes" id="UP000029998">
    <property type="component" value="Unassembled WGS sequence"/>
</dbReference>
<feature type="compositionally biased region" description="Basic and acidic residues" evidence="1">
    <location>
        <begin position="76"/>
        <end position="102"/>
    </location>
</feature>
<feature type="region of interest" description="Disordered" evidence="1">
    <location>
        <begin position="69"/>
        <end position="102"/>
    </location>
</feature>
<dbReference type="AlphaFoldDB" id="A0A0A0F140"/>
<feature type="region of interest" description="Disordered" evidence="1">
    <location>
        <begin position="23"/>
        <end position="47"/>
    </location>
</feature>
<dbReference type="STRING" id="1385517.N800_00495"/>
<organism evidence="3 4">
    <name type="scientific">Lysobacter daejeonensis GH1-9</name>
    <dbReference type="NCBI Taxonomy" id="1385517"/>
    <lineage>
        <taxon>Bacteria</taxon>
        <taxon>Pseudomonadati</taxon>
        <taxon>Pseudomonadota</taxon>
        <taxon>Gammaproteobacteria</taxon>
        <taxon>Lysobacterales</taxon>
        <taxon>Lysobacteraceae</taxon>
        <taxon>Aerolutibacter</taxon>
    </lineage>
</organism>
<evidence type="ECO:0000259" key="2">
    <source>
        <dbReference type="Pfam" id="PF13511"/>
    </source>
</evidence>
<evidence type="ECO:0000313" key="4">
    <source>
        <dbReference type="Proteomes" id="UP000029998"/>
    </source>
</evidence>
<dbReference type="InterPro" id="IPR025392">
    <property type="entry name" value="DUF4124"/>
</dbReference>
<gene>
    <name evidence="3" type="ORF">N800_00495</name>
</gene>
<dbReference type="eggNOG" id="ENOG50339YA">
    <property type="taxonomic scope" value="Bacteria"/>
</dbReference>
<sequence length="116" mass="12289">MLAVALPAAASKVYQWKDANGVTHYADSPPPGQKVTDRTLDPRAPVAPAKPVVNADCSNARSNLTILKGSGPVGLDADRDGKHERELTPAERAERTARAEEAVKTYCEGGPVMPAR</sequence>
<dbReference type="Pfam" id="PF13511">
    <property type="entry name" value="DUF4124"/>
    <property type="match status" value="1"/>
</dbReference>
<feature type="domain" description="DUF4124" evidence="2">
    <location>
        <begin position="1"/>
        <end position="51"/>
    </location>
</feature>
<accession>A0A0A0F140</accession>
<keyword evidence="4" id="KW-1185">Reference proteome</keyword>
<protein>
    <recommendedName>
        <fullName evidence="2">DUF4124 domain-containing protein</fullName>
    </recommendedName>
</protein>
<dbReference type="EMBL" id="AVPU01000007">
    <property type="protein sequence ID" value="KGM55142.1"/>
    <property type="molecule type" value="Genomic_DNA"/>
</dbReference>
<evidence type="ECO:0000256" key="1">
    <source>
        <dbReference type="SAM" id="MobiDB-lite"/>
    </source>
</evidence>
<proteinExistence type="predicted"/>
<evidence type="ECO:0000313" key="3">
    <source>
        <dbReference type="EMBL" id="KGM55142.1"/>
    </source>
</evidence>
<reference evidence="3 4" key="1">
    <citation type="submission" date="2013-08" db="EMBL/GenBank/DDBJ databases">
        <title>Genome sequencing of Lysobacter.</title>
        <authorList>
            <person name="Zhang S."/>
            <person name="Wang G."/>
        </authorList>
    </citation>
    <scope>NUCLEOTIDE SEQUENCE [LARGE SCALE GENOMIC DNA]</scope>
    <source>
        <strain evidence="3 4">GH1-9</strain>
    </source>
</reference>
<name>A0A0A0F140_9GAMM</name>
<comment type="caution">
    <text evidence="3">The sequence shown here is derived from an EMBL/GenBank/DDBJ whole genome shotgun (WGS) entry which is preliminary data.</text>
</comment>